<reference evidence="13" key="1">
    <citation type="journal article" date="2021" name="Nat. Commun.">
        <title>Genomic analyses provide insights into spinach domestication and the genetic basis of agronomic traits.</title>
        <authorList>
            <person name="Cai X."/>
            <person name="Sun X."/>
            <person name="Xu C."/>
            <person name="Sun H."/>
            <person name="Wang X."/>
            <person name="Ge C."/>
            <person name="Zhang Z."/>
            <person name="Wang Q."/>
            <person name="Fei Z."/>
            <person name="Jiao C."/>
            <person name="Wang Q."/>
        </authorList>
    </citation>
    <scope>NUCLEOTIDE SEQUENCE [LARGE SCALE GENOMIC DNA]</scope>
    <source>
        <strain evidence="13">cv. Varoflay</strain>
    </source>
</reference>
<dbReference type="GO" id="GO:0047196">
    <property type="term" value="F:long-chain-alcohol O-fatty-acyltransferase activity"/>
    <property type="evidence" value="ECO:0007669"/>
    <property type="project" value="UniProtKB-EC"/>
</dbReference>
<dbReference type="GO" id="GO:0008374">
    <property type="term" value="F:O-acyltransferase activity"/>
    <property type="evidence" value="ECO:0000318"/>
    <property type="project" value="GO_Central"/>
</dbReference>
<dbReference type="Pfam" id="PF06974">
    <property type="entry name" value="WS_DGAT_C"/>
    <property type="match status" value="1"/>
</dbReference>
<proteinExistence type="inferred from homology"/>
<evidence type="ECO:0000256" key="6">
    <source>
        <dbReference type="ARBA" id="ARBA00022824"/>
    </source>
</evidence>
<dbReference type="AlphaFoldDB" id="A0A9R0I4Q0"/>
<keyword evidence="7 14" id="KW-0012">Acyltransferase</keyword>
<dbReference type="GeneID" id="110782588"/>
<comment type="pathway">
    <text evidence="4">Lipid metabolism.</text>
</comment>
<evidence type="ECO:0000256" key="9">
    <source>
        <dbReference type="ARBA" id="ARBA00047604"/>
    </source>
</evidence>
<evidence type="ECO:0000256" key="8">
    <source>
        <dbReference type="ARBA" id="ARBA00024360"/>
    </source>
</evidence>
<evidence type="ECO:0000256" key="4">
    <source>
        <dbReference type="ARBA" id="ARBA00005189"/>
    </source>
</evidence>
<comment type="catalytic activity">
    <reaction evidence="10">
        <text>an acyl-CoA + a 1,2-diacyl-sn-glycerol = a triacyl-sn-glycerol + CoA</text>
        <dbReference type="Rhea" id="RHEA:10868"/>
        <dbReference type="ChEBI" id="CHEBI:17815"/>
        <dbReference type="ChEBI" id="CHEBI:57287"/>
        <dbReference type="ChEBI" id="CHEBI:58342"/>
        <dbReference type="ChEBI" id="CHEBI:64615"/>
        <dbReference type="EC" id="2.3.1.20"/>
    </reaction>
</comment>
<dbReference type="InterPro" id="IPR045034">
    <property type="entry name" value="O-acyltransferase_WSD1-like"/>
</dbReference>
<dbReference type="GO" id="GO:0004144">
    <property type="term" value="F:diacylglycerol O-acyltransferase activity"/>
    <property type="evidence" value="ECO:0007669"/>
    <property type="project" value="UniProtKB-EC"/>
</dbReference>
<accession>A0A9R0I4Q0</accession>
<dbReference type="Pfam" id="PF03007">
    <property type="entry name" value="WS_DGAT_cat"/>
    <property type="match status" value="1"/>
</dbReference>
<dbReference type="GO" id="GO:0005789">
    <property type="term" value="C:endoplasmic reticulum membrane"/>
    <property type="evidence" value="ECO:0007669"/>
    <property type="project" value="UniProtKB-SubCell"/>
</dbReference>
<dbReference type="GO" id="GO:0005886">
    <property type="term" value="C:plasma membrane"/>
    <property type="evidence" value="ECO:0000318"/>
    <property type="project" value="GO_Central"/>
</dbReference>
<evidence type="ECO:0000313" key="13">
    <source>
        <dbReference type="Proteomes" id="UP000813463"/>
    </source>
</evidence>
<dbReference type="InterPro" id="IPR009721">
    <property type="entry name" value="O-acyltransferase_WSD1_C"/>
</dbReference>
<dbReference type="RefSeq" id="XP_021842447.1">
    <property type="nucleotide sequence ID" value="XM_021986755.2"/>
</dbReference>
<keyword evidence="6" id="KW-0256">Endoplasmic reticulum</keyword>
<evidence type="ECO:0000259" key="11">
    <source>
        <dbReference type="Pfam" id="PF03007"/>
    </source>
</evidence>
<comment type="subcellular location">
    <subcellularLocation>
        <location evidence="1">Cell membrane</location>
        <topology evidence="1">Single-pass membrane protein</topology>
    </subcellularLocation>
    <subcellularLocation>
        <location evidence="2">Endoplasmic reticulum membrane</location>
    </subcellularLocation>
</comment>
<dbReference type="OrthoDB" id="619536at2759"/>
<organism evidence="13 14">
    <name type="scientific">Spinacia oleracea</name>
    <name type="common">Spinach</name>
    <dbReference type="NCBI Taxonomy" id="3562"/>
    <lineage>
        <taxon>Eukaryota</taxon>
        <taxon>Viridiplantae</taxon>
        <taxon>Streptophyta</taxon>
        <taxon>Embryophyta</taxon>
        <taxon>Tracheophyta</taxon>
        <taxon>Spermatophyta</taxon>
        <taxon>Magnoliopsida</taxon>
        <taxon>eudicotyledons</taxon>
        <taxon>Gunneridae</taxon>
        <taxon>Pentapetalae</taxon>
        <taxon>Caryophyllales</taxon>
        <taxon>Chenopodiaceae</taxon>
        <taxon>Chenopodioideae</taxon>
        <taxon>Anserineae</taxon>
        <taxon>Spinacia</taxon>
    </lineage>
</organism>
<evidence type="ECO:0000256" key="3">
    <source>
        <dbReference type="ARBA" id="ARBA00004771"/>
    </source>
</evidence>
<feature type="domain" description="O-acyltransferase WSD1 C-terminal" evidence="12">
    <location>
        <begin position="316"/>
        <end position="460"/>
    </location>
</feature>
<evidence type="ECO:0000256" key="1">
    <source>
        <dbReference type="ARBA" id="ARBA00004162"/>
    </source>
</evidence>
<reference evidence="14" key="2">
    <citation type="submission" date="2025-08" db="UniProtKB">
        <authorList>
            <consortium name="RefSeq"/>
        </authorList>
    </citation>
    <scope>IDENTIFICATION</scope>
    <source>
        <tissue evidence="14">Leaf</tissue>
    </source>
</reference>
<evidence type="ECO:0000256" key="10">
    <source>
        <dbReference type="ARBA" id="ARBA00048109"/>
    </source>
</evidence>
<name>A0A9R0I4Q0_SPIOL</name>
<evidence type="ECO:0000256" key="2">
    <source>
        <dbReference type="ARBA" id="ARBA00004586"/>
    </source>
</evidence>
<comment type="catalytic activity">
    <reaction evidence="9">
        <text>a long chain fatty alcohol + a fatty acyl-CoA = a long-chain alcohol wax ester + CoA</text>
        <dbReference type="Rhea" id="RHEA:38443"/>
        <dbReference type="ChEBI" id="CHEBI:17135"/>
        <dbReference type="ChEBI" id="CHEBI:57287"/>
        <dbReference type="ChEBI" id="CHEBI:77636"/>
        <dbReference type="ChEBI" id="CHEBI:235323"/>
        <dbReference type="EC" id="2.3.1.75"/>
    </reaction>
</comment>
<evidence type="ECO:0000256" key="7">
    <source>
        <dbReference type="ARBA" id="ARBA00023315"/>
    </source>
</evidence>
<feature type="domain" description="O-acyltransferase WSD1-like N-terminal" evidence="11">
    <location>
        <begin position="42"/>
        <end position="156"/>
    </location>
</feature>
<evidence type="ECO:0000256" key="5">
    <source>
        <dbReference type="ARBA" id="ARBA00022679"/>
    </source>
</evidence>
<protein>
    <submittedName>
        <fullName evidence="14">Wax ester synthase/diacylglycerol acyltransferase 4</fullName>
    </submittedName>
</protein>
<comment type="similarity">
    <text evidence="8">In the N-terminal section; belongs to the long-chain O-acyltransferase family.</text>
</comment>
<dbReference type="PANTHER" id="PTHR31650">
    <property type="entry name" value="O-ACYLTRANSFERASE (WSD1-LIKE) FAMILY PROTEIN"/>
    <property type="match status" value="1"/>
</dbReference>
<dbReference type="GO" id="GO:0019432">
    <property type="term" value="P:triglyceride biosynthetic process"/>
    <property type="evidence" value="ECO:0000318"/>
    <property type="project" value="GO_Central"/>
</dbReference>
<keyword evidence="5" id="KW-0808">Transferase</keyword>
<evidence type="ECO:0000259" key="12">
    <source>
        <dbReference type="Pfam" id="PF06974"/>
    </source>
</evidence>
<dbReference type="Proteomes" id="UP000813463">
    <property type="component" value="Chromosome 4"/>
</dbReference>
<gene>
    <name evidence="14" type="primary">LOC110782588</name>
</gene>
<dbReference type="PANTHER" id="PTHR31650:SF41">
    <property type="entry name" value="O-ACYLTRANSFERASE WSD1-LIKE ISOFORM X1"/>
    <property type="match status" value="1"/>
</dbReference>
<sequence>MSKGEIYDGEDLNSPLGRLYLCPETEQIMNCSMFLEHPIDVQAFKTAFSNSVMIKDPRFCSLLVRNPSGGDHWKRVDVNIDEHFILHYPSTKTETGSLDNEAAVNAYLSDIAVSTPLRKDKPLWEVHVLVELKCVVLRVHHSVGDGVSLMSMLSSCFGNKIISDIDVMKKHKKKIHENKKWKIKGLWGLIKSIWFTIVFGLRFLGRVLGVKNNVSVVSGGDGVELWPRKLMTAKFMIQDFKSIKVAIPSVTVNDVLLGVISHGLSKYVGAKSHKALQQSPQVTAILVVNLRGVSCLQEKTCTDSTIANSSNGLSIWRNKTGLMLLPLYCCNGLHPLDHVKTMKKTMDKKKNSYEAQISHVFLKLMTTYFGPKAASWCCHKVLCNTDLLISNIMGPSEEIAIANNPVVSIRVNISGQPQAITLHMVSYAGKADMQVMVAKDIISDPEFLVNCFQDSLVEMKTPPKKF</sequence>
<evidence type="ECO:0000313" key="14">
    <source>
        <dbReference type="RefSeq" id="XP_021842447.1"/>
    </source>
</evidence>
<dbReference type="InterPro" id="IPR004255">
    <property type="entry name" value="O-acyltransferase_WSD1_N"/>
</dbReference>
<dbReference type="KEGG" id="soe:110782588"/>
<keyword evidence="13" id="KW-1185">Reference proteome</keyword>
<comment type="pathway">
    <text evidence="3">Glycerolipid metabolism; triacylglycerol biosynthesis.</text>
</comment>